<dbReference type="PANTHER" id="PTHR13234:SF8">
    <property type="entry name" value="GAMMA-INTERFERON-INDUCIBLE LYSOSOMAL THIOL REDUCTASE"/>
    <property type="match status" value="1"/>
</dbReference>
<evidence type="ECO:0000313" key="7">
    <source>
        <dbReference type="EMBL" id="CAD8280035.1"/>
    </source>
</evidence>
<evidence type="ECO:0000256" key="5">
    <source>
        <dbReference type="ARBA" id="ARBA00023180"/>
    </source>
</evidence>
<feature type="signal peptide" evidence="6">
    <location>
        <begin position="1"/>
        <end position="34"/>
    </location>
</feature>
<dbReference type="Pfam" id="PF03227">
    <property type="entry name" value="GILT"/>
    <property type="match status" value="1"/>
</dbReference>
<evidence type="ECO:0000256" key="3">
    <source>
        <dbReference type="ARBA" id="ARBA00022525"/>
    </source>
</evidence>
<dbReference type="InterPro" id="IPR004911">
    <property type="entry name" value="Interferon-induced_GILT"/>
</dbReference>
<keyword evidence="5" id="KW-0325">Glycoprotein</keyword>
<keyword evidence="3" id="KW-0964">Secreted</keyword>
<comment type="similarity">
    <text evidence="2">Belongs to the GILT family.</text>
</comment>
<gene>
    <name evidence="7" type="ORF">CEUR00632_LOCUS70</name>
</gene>
<dbReference type="AlphaFoldDB" id="A0A7R9YQS6"/>
<protein>
    <recommendedName>
        <fullName evidence="8">Gamma-interferon-inducible lysosomal thiol reductase</fullName>
    </recommendedName>
</protein>
<dbReference type="GO" id="GO:0005576">
    <property type="term" value="C:extracellular region"/>
    <property type="evidence" value="ECO:0007669"/>
    <property type="project" value="UniProtKB-SubCell"/>
</dbReference>
<dbReference type="EMBL" id="HBEC01000135">
    <property type="protein sequence ID" value="CAD8280035.1"/>
    <property type="molecule type" value="Transcribed_RNA"/>
</dbReference>
<evidence type="ECO:0000256" key="6">
    <source>
        <dbReference type="SAM" id="SignalP"/>
    </source>
</evidence>
<dbReference type="PANTHER" id="PTHR13234">
    <property type="entry name" value="GAMMA-INTERFERON INDUCIBLE LYSOSOMAL THIOL REDUCTASE GILT"/>
    <property type="match status" value="1"/>
</dbReference>
<keyword evidence="4 6" id="KW-0732">Signal</keyword>
<evidence type="ECO:0000256" key="2">
    <source>
        <dbReference type="ARBA" id="ARBA00005679"/>
    </source>
</evidence>
<proteinExistence type="inferred from homology"/>
<reference evidence="7" key="1">
    <citation type="submission" date="2021-01" db="EMBL/GenBank/DDBJ databases">
        <authorList>
            <person name="Corre E."/>
            <person name="Pelletier E."/>
            <person name="Niang G."/>
            <person name="Scheremetjew M."/>
            <person name="Finn R."/>
            <person name="Kale V."/>
            <person name="Holt S."/>
            <person name="Cochrane G."/>
            <person name="Meng A."/>
            <person name="Brown T."/>
            <person name="Cohen L."/>
        </authorList>
    </citation>
    <scope>NUCLEOTIDE SEQUENCE</scope>
    <source>
        <strain evidence="7">CCMP219</strain>
    </source>
</reference>
<feature type="chain" id="PRO_5030681372" description="Gamma-interferon-inducible lysosomal thiol reductase" evidence="6">
    <location>
        <begin position="35"/>
        <end position="296"/>
    </location>
</feature>
<evidence type="ECO:0000256" key="1">
    <source>
        <dbReference type="ARBA" id="ARBA00004613"/>
    </source>
</evidence>
<evidence type="ECO:0008006" key="8">
    <source>
        <dbReference type="Google" id="ProtNLM"/>
    </source>
</evidence>
<comment type="subcellular location">
    <subcellularLocation>
        <location evidence="1">Secreted</location>
    </subcellularLocation>
</comment>
<sequence length="296" mass="30955">MVEMARRSAAPTAALALAVAALSLSMSLPRAADGARFGAMEQVALAGPGESKAGGVEAASPASGARADNPKVAIDLFVMSRCPDALACEDRIAEVLDIIGGYTEVKMHYIANASETGGETICKHGPVECAGNVQQLCVQKHAPNALWPFVRCQDAHPDRIGEPALAKRCLHEVLPYLAPADAYFSEMCFKNEEGASLLEASALDTHARGVRMSCTVYVAGSDQCLSRGDDYYEEGRGAGGAAEGAPGVRGQAAAGEEAWEECSSETSVDAYVETVCRRLKEQTGDTAPLCGEGKRA</sequence>
<evidence type="ECO:0000256" key="4">
    <source>
        <dbReference type="ARBA" id="ARBA00022729"/>
    </source>
</evidence>
<accession>A0A7R9YQS6</accession>
<name>A0A7R9YQS6_9CHLO</name>
<organism evidence="7">
    <name type="scientific">Chlamydomonas euryale</name>
    <dbReference type="NCBI Taxonomy" id="1486919"/>
    <lineage>
        <taxon>Eukaryota</taxon>
        <taxon>Viridiplantae</taxon>
        <taxon>Chlorophyta</taxon>
        <taxon>core chlorophytes</taxon>
        <taxon>Chlorophyceae</taxon>
        <taxon>CS clade</taxon>
        <taxon>Chlamydomonadales</taxon>
        <taxon>Chlamydomonadaceae</taxon>
        <taxon>Chlamydomonas</taxon>
    </lineage>
</organism>
<dbReference type="GO" id="GO:0016671">
    <property type="term" value="F:oxidoreductase activity, acting on a sulfur group of donors, disulfide as acceptor"/>
    <property type="evidence" value="ECO:0007669"/>
    <property type="project" value="InterPro"/>
</dbReference>